<proteinExistence type="predicted"/>
<evidence type="ECO:0000313" key="2">
    <source>
        <dbReference type="Proteomes" id="UP000015350"/>
    </source>
</evidence>
<dbReference type="Proteomes" id="UP000015350">
    <property type="component" value="Unassembled WGS sequence"/>
</dbReference>
<dbReference type="RefSeq" id="WP_021133021.1">
    <property type="nucleotide sequence ID" value="NZ_AQPH01000060.1"/>
</dbReference>
<comment type="caution">
    <text evidence="1">The sequence shown here is derived from an EMBL/GenBank/DDBJ whole genome shotgun (WGS) entry which is preliminary data.</text>
</comment>
<dbReference type="EMBL" id="AQPH01000060">
    <property type="protein sequence ID" value="EPY00929.1"/>
    <property type="molecule type" value="Genomic_DNA"/>
</dbReference>
<organism evidence="1 2">
    <name type="scientific">Magnetospirillum fulvum MGU-K5</name>
    <dbReference type="NCBI Taxonomy" id="1316936"/>
    <lineage>
        <taxon>Bacteria</taxon>
        <taxon>Pseudomonadati</taxon>
        <taxon>Pseudomonadota</taxon>
        <taxon>Alphaproteobacteria</taxon>
        <taxon>Rhodospirillales</taxon>
        <taxon>Rhodospirillaceae</taxon>
        <taxon>Magnetospirillum</taxon>
    </lineage>
</organism>
<sequence>MTLAALNVLSFGAVGDAFGQWCRVYSAKDLMALFGVAEQTAKKWRTGKLPEPKHLVAMTQYWGEDFLLCVFAPVLRQTDSDLLGDLAAIERRVALIRQRVTHESHRSQNLRASARALIDGADGAGGPVGAADPMDQYQDRAADGAGASAIPSRSPLIRTLAGVVMMVAALHEPLSVALGEDGALWARTSRVHVARGPGSGRVGRWA</sequence>
<protein>
    <submittedName>
        <fullName evidence="1">Uncharacterized protein</fullName>
    </submittedName>
</protein>
<evidence type="ECO:0000313" key="1">
    <source>
        <dbReference type="EMBL" id="EPY00929.1"/>
    </source>
</evidence>
<dbReference type="STRING" id="1316936.K678_13623"/>
<name>S9S8C7_MAGFU</name>
<dbReference type="OrthoDB" id="7366716at2"/>
<dbReference type="eggNOG" id="ENOG502ZK45">
    <property type="taxonomic scope" value="Bacteria"/>
</dbReference>
<gene>
    <name evidence="1" type="ORF">K678_13623</name>
</gene>
<dbReference type="AlphaFoldDB" id="S9S8C7"/>
<accession>S9S8C7</accession>
<reference evidence="1 2" key="1">
    <citation type="submission" date="2013-04" db="EMBL/GenBank/DDBJ databases">
        <authorList>
            <person name="Kuznetsov B."/>
            <person name="Ivanovsky R."/>
        </authorList>
    </citation>
    <scope>NUCLEOTIDE SEQUENCE [LARGE SCALE GENOMIC DNA]</scope>
    <source>
        <strain evidence="1 2">MGU-K5</strain>
    </source>
</reference>